<dbReference type="EMBL" id="UZAE01012924">
    <property type="protein sequence ID" value="VDO07405.1"/>
    <property type="molecule type" value="Genomic_DNA"/>
</dbReference>
<protein>
    <submittedName>
        <fullName evidence="10">J domain-containing protein</fullName>
    </submittedName>
</protein>
<dbReference type="Gene3D" id="1.10.287.110">
    <property type="entry name" value="DnaJ domain"/>
    <property type="match status" value="1"/>
</dbReference>
<keyword evidence="9" id="KW-1185">Reference proteome</keyword>
<dbReference type="InterPro" id="IPR051434">
    <property type="entry name" value="DnaJ_C_subfamily_member5"/>
</dbReference>
<dbReference type="GO" id="GO:0005737">
    <property type="term" value="C:cytoplasm"/>
    <property type="evidence" value="ECO:0007669"/>
    <property type="project" value="UniProtKB-ARBA"/>
</dbReference>
<feature type="domain" description="J" evidence="7">
    <location>
        <begin position="30"/>
        <end position="95"/>
    </location>
</feature>
<dbReference type="PROSITE" id="PS50076">
    <property type="entry name" value="DNAJ_2"/>
    <property type="match status" value="1"/>
</dbReference>
<evidence type="ECO:0000313" key="10">
    <source>
        <dbReference type="WBParaSite" id="HNAJ_0001020001-mRNA-1"/>
    </source>
</evidence>
<dbReference type="STRING" id="102285.A0A0R3TRI4"/>
<comment type="subcellular location">
    <subcellularLocation>
        <location evidence="1">Membrane</location>
        <topology evidence="1">Lipid-anchor</topology>
    </subcellularLocation>
</comment>
<dbReference type="AlphaFoldDB" id="A0A0R3TRI4"/>
<dbReference type="Proteomes" id="UP000278807">
    <property type="component" value="Unassembled WGS sequence"/>
</dbReference>
<evidence type="ECO:0000259" key="7">
    <source>
        <dbReference type="PROSITE" id="PS50076"/>
    </source>
</evidence>
<accession>A0A0R3TRI4</accession>
<sequence length="206" mass="23394">MVQQEGHRASSPEGIPGLRDPRKFSTKGESLYELLEIPKDASPEDIKRAYRRLALKCHPDKNPDDPKSSEKFAEINRANVILTDPKKKEIYDKYGSYGIYVSETVGEDAAMTYLKLNNPCLKCLLVTCFFLTGCCCCLCCCFCCSCCRKQSCEFEDEQLYEMEREDSDNDRNRTNDNNEGGYNYNSQQSNPISSEPIPLGPPQEYS</sequence>
<keyword evidence="2" id="KW-0472">Membrane</keyword>
<organism evidence="10">
    <name type="scientific">Rodentolepis nana</name>
    <name type="common">Dwarf tapeworm</name>
    <name type="synonym">Hymenolepis nana</name>
    <dbReference type="NCBI Taxonomy" id="102285"/>
    <lineage>
        <taxon>Eukaryota</taxon>
        <taxon>Metazoa</taxon>
        <taxon>Spiralia</taxon>
        <taxon>Lophotrochozoa</taxon>
        <taxon>Platyhelminthes</taxon>
        <taxon>Cestoda</taxon>
        <taxon>Eucestoda</taxon>
        <taxon>Cyclophyllidea</taxon>
        <taxon>Hymenolepididae</taxon>
        <taxon>Rodentolepis</taxon>
    </lineage>
</organism>
<dbReference type="PANTHER" id="PTHR44027:SF7">
    <property type="entry name" value="DNAJ HOMOLOG SUBFAMILY C MEMBER 5 HOMOLOG"/>
    <property type="match status" value="1"/>
</dbReference>
<dbReference type="CDD" id="cd06257">
    <property type="entry name" value="DnaJ"/>
    <property type="match status" value="1"/>
</dbReference>
<evidence type="ECO:0000313" key="9">
    <source>
        <dbReference type="Proteomes" id="UP000278807"/>
    </source>
</evidence>
<dbReference type="PANTHER" id="PTHR44027">
    <property type="entry name" value="DNAJ HOMOLOG SUBFAMILY C MEMBER 5 HOMOLOG"/>
    <property type="match status" value="1"/>
</dbReference>
<dbReference type="InterPro" id="IPR001623">
    <property type="entry name" value="DnaJ_domain"/>
</dbReference>
<gene>
    <name evidence="8" type="ORF">HNAJ_LOCUS10195</name>
</gene>
<feature type="region of interest" description="Disordered" evidence="6">
    <location>
        <begin position="163"/>
        <end position="206"/>
    </location>
</feature>
<dbReference type="WBParaSite" id="HNAJ_0001020001-mRNA-1">
    <property type="protein sequence ID" value="HNAJ_0001020001-mRNA-1"/>
    <property type="gene ID" value="HNAJ_0001020001"/>
</dbReference>
<dbReference type="Pfam" id="PF00226">
    <property type="entry name" value="DnaJ"/>
    <property type="match status" value="1"/>
</dbReference>
<feature type="compositionally biased region" description="Basic and acidic residues" evidence="6">
    <location>
        <begin position="1"/>
        <end position="10"/>
    </location>
</feature>
<feature type="region of interest" description="Disordered" evidence="6">
    <location>
        <begin position="1"/>
        <end position="24"/>
    </location>
</feature>
<evidence type="ECO:0000256" key="1">
    <source>
        <dbReference type="ARBA" id="ARBA00004635"/>
    </source>
</evidence>
<name>A0A0R3TRI4_RODNA</name>
<keyword evidence="5" id="KW-0449">Lipoprotein</keyword>
<evidence type="ECO:0000256" key="5">
    <source>
        <dbReference type="ARBA" id="ARBA00023288"/>
    </source>
</evidence>
<dbReference type="SUPFAM" id="SSF46565">
    <property type="entry name" value="Chaperone J-domain"/>
    <property type="match status" value="1"/>
</dbReference>
<reference evidence="8 9" key="2">
    <citation type="submission" date="2018-11" db="EMBL/GenBank/DDBJ databases">
        <authorList>
            <consortium name="Pathogen Informatics"/>
        </authorList>
    </citation>
    <scope>NUCLEOTIDE SEQUENCE [LARGE SCALE GENOMIC DNA]</scope>
</reference>
<keyword evidence="4" id="KW-0143">Chaperone</keyword>
<dbReference type="PRINTS" id="PR00625">
    <property type="entry name" value="JDOMAIN"/>
</dbReference>
<proteinExistence type="predicted"/>
<evidence type="ECO:0000313" key="8">
    <source>
        <dbReference type="EMBL" id="VDO07405.1"/>
    </source>
</evidence>
<feature type="compositionally biased region" description="Polar residues" evidence="6">
    <location>
        <begin position="183"/>
        <end position="193"/>
    </location>
</feature>
<evidence type="ECO:0000256" key="6">
    <source>
        <dbReference type="SAM" id="MobiDB-lite"/>
    </source>
</evidence>
<dbReference type="InterPro" id="IPR036869">
    <property type="entry name" value="J_dom_sf"/>
</dbReference>
<evidence type="ECO:0000256" key="2">
    <source>
        <dbReference type="ARBA" id="ARBA00023136"/>
    </source>
</evidence>
<dbReference type="GO" id="GO:0016020">
    <property type="term" value="C:membrane"/>
    <property type="evidence" value="ECO:0007669"/>
    <property type="project" value="UniProtKB-SubCell"/>
</dbReference>
<evidence type="ECO:0000256" key="4">
    <source>
        <dbReference type="ARBA" id="ARBA00023186"/>
    </source>
</evidence>
<keyword evidence="3" id="KW-0564">Palmitate</keyword>
<evidence type="ECO:0000256" key="3">
    <source>
        <dbReference type="ARBA" id="ARBA00023139"/>
    </source>
</evidence>
<dbReference type="OrthoDB" id="445556at2759"/>
<reference evidence="10" key="1">
    <citation type="submission" date="2017-02" db="UniProtKB">
        <authorList>
            <consortium name="WormBaseParasite"/>
        </authorList>
    </citation>
    <scope>IDENTIFICATION</scope>
</reference>
<dbReference type="SMART" id="SM00271">
    <property type="entry name" value="DnaJ"/>
    <property type="match status" value="1"/>
</dbReference>